<accession>G3MGT3</accession>
<dbReference type="Gene3D" id="2.40.128.20">
    <property type="match status" value="1"/>
</dbReference>
<organism evidence="1">
    <name type="scientific">Amblyomma maculatum</name>
    <name type="common">Gulf Coast tick</name>
    <dbReference type="NCBI Taxonomy" id="34609"/>
    <lineage>
        <taxon>Eukaryota</taxon>
        <taxon>Metazoa</taxon>
        <taxon>Ecdysozoa</taxon>
        <taxon>Arthropoda</taxon>
        <taxon>Chelicerata</taxon>
        <taxon>Arachnida</taxon>
        <taxon>Acari</taxon>
        <taxon>Parasitiformes</taxon>
        <taxon>Ixodida</taxon>
        <taxon>Ixodoidea</taxon>
        <taxon>Ixodidae</taxon>
        <taxon>Amblyomminae</taxon>
        <taxon>Amblyomma</taxon>
    </lineage>
</organism>
<protein>
    <recommendedName>
        <fullName evidence="2">Lipocalin/cytosolic fatty-acid binding domain-containing protein</fullName>
    </recommendedName>
</protein>
<evidence type="ECO:0000313" key="1">
    <source>
        <dbReference type="EMBL" id="AEO32701.1"/>
    </source>
</evidence>
<name>G3MGT3_AMBMU</name>
<dbReference type="EMBL" id="JO841084">
    <property type="protein sequence ID" value="AEO32701.1"/>
    <property type="molecule type" value="mRNA"/>
</dbReference>
<proteinExistence type="evidence at transcript level"/>
<reference evidence="1" key="1">
    <citation type="journal article" date="2011" name="PLoS ONE">
        <title>A deep insight into the sialotranscriptome of the gulf coast tick, Amblyomma maculatum.</title>
        <authorList>
            <person name="Karim S."/>
            <person name="Singh P."/>
            <person name="Ribeiro J.M."/>
        </authorList>
    </citation>
    <scope>NUCLEOTIDE SEQUENCE</scope>
    <source>
        <tissue evidence="1">Salivary gland</tissue>
    </source>
</reference>
<dbReference type="InterPro" id="IPR012674">
    <property type="entry name" value="Calycin"/>
</dbReference>
<dbReference type="AlphaFoldDB" id="G3MGT3"/>
<sequence length="217" mass="24279">IEKVNLVWAFAKLCLLKKGANNNGPNNNNDAEIFSIEEFLKTNDIIWVYNSSEKAAPRCKMDFVKSATGSSAEISRYTLDKEVKNEDIAGILAVDGFQAMKEDPANEIQYIGTSDNKTKFETLTFLSKNSQCGVFFLSSENDGGSHSELRVKNSILESGPPLECLEQFEKSLLRTEKGRPMYTSECLCLLEVKNKVSDGYCMYSLQQVPLYPRGILD</sequence>
<evidence type="ECO:0008006" key="2">
    <source>
        <dbReference type="Google" id="ProtNLM"/>
    </source>
</evidence>
<feature type="non-terminal residue" evidence="1">
    <location>
        <position position="1"/>
    </location>
</feature>